<dbReference type="Pfam" id="PF17851">
    <property type="entry name" value="GH43_C2"/>
    <property type="match status" value="1"/>
</dbReference>
<protein>
    <recommendedName>
        <fullName evidence="1">Beta-xylosidase C-terminal Concanavalin A-like domain-containing protein</fullName>
    </recommendedName>
</protein>
<evidence type="ECO:0000313" key="2">
    <source>
        <dbReference type="EMBL" id="NEU70092.1"/>
    </source>
</evidence>
<accession>A0A6M0IQ46</accession>
<evidence type="ECO:0000313" key="3">
    <source>
        <dbReference type="Proteomes" id="UP000477386"/>
    </source>
</evidence>
<proteinExistence type="predicted"/>
<dbReference type="Gene3D" id="2.60.120.200">
    <property type="match status" value="1"/>
</dbReference>
<dbReference type="Proteomes" id="UP000477386">
    <property type="component" value="Unassembled WGS sequence"/>
</dbReference>
<feature type="domain" description="Beta-xylosidase C-terminal Concanavalin A-like" evidence="1">
    <location>
        <begin position="2"/>
        <end position="58"/>
    </location>
</feature>
<name>A0A6M0IQ46_9BACT</name>
<reference evidence="2 3" key="1">
    <citation type="submission" date="2020-02" db="EMBL/GenBank/DDBJ databases">
        <title>Draft genome sequence of two Spirosoma agri KCTC 52727 and Spirosoma terrae KCTC 52035.</title>
        <authorList>
            <person name="Rojas J."/>
            <person name="Ambika Manirajan B."/>
            <person name="Ratering S."/>
            <person name="Suarez C."/>
            <person name="Schnell S."/>
        </authorList>
    </citation>
    <scope>NUCLEOTIDE SEQUENCE [LARGE SCALE GENOMIC DNA]</scope>
    <source>
        <strain evidence="2 3">KCTC 52727</strain>
    </source>
</reference>
<evidence type="ECO:0000259" key="1">
    <source>
        <dbReference type="Pfam" id="PF17851"/>
    </source>
</evidence>
<dbReference type="AlphaFoldDB" id="A0A6M0IQ46"/>
<gene>
    <name evidence="2" type="ORF">GK091_24660</name>
</gene>
<sequence>MVKLTVEGDTPGKSAGLVVMGNDYGYMSINRDCTGYKLRQVFCKDATNQSPEQFMAEQPCRHVWPNSGFG</sequence>
<organism evidence="2 3">
    <name type="scientific">Spirosoma agri</name>
    <dbReference type="NCBI Taxonomy" id="1987381"/>
    <lineage>
        <taxon>Bacteria</taxon>
        <taxon>Pseudomonadati</taxon>
        <taxon>Bacteroidota</taxon>
        <taxon>Cytophagia</taxon>
        <taxon>Cytophagales</taxon>
        <taxon>Cytophagaceae</taxon>
        <taxon>Spirosoma</taxon>
    </lineage>
</organism>
<dbReference type="EMBL" id="JAAGNZ010000003">
    <property type="protein sequence ID" value="NEU70092.1"/>
    <property type="molecule type" value="Genomic_DNA"/>
</dbReference>
<dbReference type="InterPro" id="IPR041542">
    <property type="entry name" value="GH43_C2"/>
</dbReference>
<keyword evidence="3" id="KW-1185">Reference proteome</keyword>
<comment type="caution">
    <text evidence="2">The sequence shown here is derived from an EMBL/GenBank/DDBJ whole genome shotgun (WGS) entry which is preliminary data.</text>
</comment>